<name>A0A8S1MIU7_9CILI</name>
<dbReference type="AlphaFoldDB" id="A0A8S1MIU7"/>
<dbReference type="CDD" id="cd02440">
    <property type="entry name" value="AdoMet_MTases"/>
    <property type="match status" value="1"/>
</dbReference>
<evidence type="ECO:0000313" key="2">
    <source>
        <dbReference type="EMBL" id="CAD8079389.1"/>
    </source>
</evidence>
<organism evidence="2 3">
    <name type="scientific">Paramecium sonneborni</name>
    <dbReference type="NCBI Taxonomy" id="65129"/>
    <lineage>
        <taxon>Eukaryota</taxon>
        <taxon>Sar</taxon>
        <taxon>Alveolata</taxon>
        <taxon>Ciliophora</taxon>
        <taxon>Intramacronucleata</taxon>
        <taxon>Oligohymenophorea</taxon>
        <taxon>Peniculida</taxon>
        <taxon>Parameciidae</taxon>
        <taxon>Paramecium</taxon>
    </lineage>
</organism>
<keyword evidence="3" id="KW-1185">Reference proteome</keyword>
<dbReference type="InterPro" id="IPR013217">
    <property type="entry name" value="Methyltransf_12"/>
</dbReference>
<dbReference type="PANTHER" id="PTHR43861">
    <property type="entry name" value="TRANS-ACONITATE 2-METHYLTRANSFERASE-RELATED"/>
    <property type="match status" value="1"/>
</dbReference>
<protein>
    <recommendedName>
        <fullName evidence="1">Methyltransferase type 12 domain-containing protein</fullName>
    </recommendedName>
</protein>
<proteinExistence type="predicted"/>
<comment type="caution">
    <text evidence="2">The sequence shown here is derived from an EMBL/GenBank/DDBJ whole genome shotgun (WGS) entry which is preliminary data.</text>
</comment>
<reference evidence="2" key="1">
    <citation type="submission" date="2021-01" db="EMBL/GenBank/DDBJ databases">
        <authorList>
            <consortium name="Genoscope - CEA"/>
            <person name="William W."/>
        </authorList>
    </citation>
    <scope>NUCLEOTIDE SEQUENCE</scope>
</reference>
<feature type="domain" description="Methyltransferase type 12" evidence="1">
    <location>
        <begin position="57"/>
        <end position="153"/>
    </location>
</feature>
<dbReference type="EMBL" id="CAJJDN010000039">
    <property type="protein sequence ID" value="CAD8079389.1"/>
    <property type="molecule type" value="Genomic_DNA"/>
</dbReference>
<accession>A0A8S1MIU7</accession>
<dbReference type="Proteomes" id="UP000692954">
    <property type="component" value="Unassembled WGS sequence"/>
</dbReference>
<dbReference type="OrthoDB" id="540004at2759"/>
<dbReference type="PANTHER" id="PTHR43861:SF1">
    <property type="entry name" value="TRANS-ACONITATE 2-METHYLTRANSFERASE"/>
    <property type="match status" value="1"/>
</dbReference>
<evidence type="ECO:0000259" key="1">
    <source>
        <dbReference type="Pfam" id="PF08242"/>
    </source>
</evidence>
<evidence type="ECO:0000313" key="3">
    <source>
        <dbReference type="Proteomes" id="UP000692954"/>
    </source>
</evidence>
<dbReference type="Pfam" id="PF08242">
    <property type="entry name" value="Methyltransf_12"/>
    <property type="match status" value="1"/>
</dbReference>
<sequence length="221" mass="25437">MIYSFGRQSFSAIFQTVKEVLDFSNTILYDIFISYPITSLTYEKLSERITGQMKRILDVGVGTGVPLHKVINQFPQDCEITAIDIDLTYLNKAIQLFKDKPQVKILELDFYKMNPDIHGKFDAIVFSSSFSLLHQQQEALKIAKSLLNPDGIIYFMLTLSDSHFSESLKYITSIDLHLESESVFEELLKQSSLKIIHKQRLQKVANIPTLLLKVYIYETKL</sequence>
<gene>
    <name evidence="2" type="ORF">PSON_ATCC_30995.1.T0390084</name>
</gene>